<evidence type="ECO:0000313" key="4">
    <source>
        <dbReference type="Proteomes" id="UP001501195"/>
    </source>
</evidence>
<dbReference type="EMBL" id="BAABIL010000001">
    <property type="protein sequence ID" value="GAA4960562.1"/>
    <property type="molecule type" value="Genomic_DNA"/>
</dbReference>
<accession>A0ABP9H2W8</accession>
<organism evidence="3 4">
    <name type="scientific">Kineococcus glutinatus</name>
    <dbReference type="NCBI Taxonomy" id="1070872"/>
    <lineage>
        <taxon>Bacteria</taxon>
        <taxon>Bacillati</taxon>
        <taxon>Actinomycetota</taxon>
        <taxon>Actinomycetes</taxon>
        <taxon>Kineosporiales</taxon>
        <taxon>Kineosporiaceae</taxon>
        <taxon>Kineococcus</taxon>
    </lineage>
</organism>
<evidence type="ECO:0000256" key="2">
    <source>
        <dbReference type="SAM" id="Phobius"/>
    </source>
</evidence>
<evidence type="ECO:0000256" key="1">
    <source>
        <dbReference type="SAM" id="MobiDB-lite"/>
    </source>
</evidence>
<name>A0ABP9H2W8_9ACTN</name>
<reference evidence="4" key="1">
    <citation type="journal article" date="2019" name="Int. J. Syst. Evol. Microbiol.">
        <title>The Global Catalogue of Microorganisms (GCM) 10K type strain sequencing project: providing services to taxonomists for standard genome sequencing and annotation.</title>
        <authorList>
            <consortium name="The Broad Institute Genomics Platform"/>
            <consortium name="The Broad Institute Genome Sequencing Center for Infectious Disease"/>
            <person name="Wu L."/>
            <person name="Ma J."/>
        </authorList>
    </citation>
    <scope>NUCLEOTIDE SEQUENCE [LARGE SCALE GENOMIC DNA]</scope>
    <source>
        <strain evidence="4">JCM 18126</strain>
    </source>
</reference>
<keyword evidence="2" id="KW-1133">Transmembrane helix</keyword>
<sequence>MPLGTLVGVPDMPNPDDPRHEHLFWPGEVEVARQLAAEKARAPQTMLSRCHVCGARIDLVQVVYGDGPARRPARRRRERAADEPPGSPVWSRSRWRRPGGLGRVPGMSTDAERAAAADRLQAGIWRWRGLFWAVAAILAVGLVVRWREAEPWWSVLQVVLIALVGTGLWRARRHLRDRGTRP</sequence>
<comment type="caution">
    <text evidence="3">The sequence shown here is derived from an EMBL/GenBank/DDBJ whole genome shotgun (WGS) entry which is preliminary data.</text>
</comment>
<dbReference type="Proteomes" id="UP001501195">
    <property type="component" value="Unassembled WGS sequence"/>
</dbReference>
<evidence type="ECO:0000313" key="3">
    <source>
        <dbReference type="EMBL" id="GAA4960562.1"/>
    </source>
</evidence>
<keyword evidence="4" id="KW-1185">Reference proteome</keyword>
<proteinExistence type="predicted"/>
<feature type="transmembrane region" description="Helical" evidence="2">
    <location>
        <begin position="129"/>
        <end position="146"/>
    </location>
</feature>
<feature type="region of interest" description="Disordered" evidence="1">
    <location>
        <begin position="71"/>
        <end position="108"/>
    </location>
</feature>
<protein>
    <submittedName>
        <fullName evidence="3">Uncharacterized protein</fullName>
    </submittedName>
</protein>
<gene>
    <name evidence="3" type="ORF">GCM10023225_00120</name>
</gene>
<feature type="transmembrane region" description="Helical" evidence="2">
    <location>
        <begin position="152"/>
        <end position="171"/>
    </location>
</feature>
<keyword evidence="2" id="KW-0812">Transmembrane</keyword>
<keyword evidence="2" id="KW-0472">Membrane</keyword>